<evidence type="ECO:0000256" key="8">
    <source>
        <dbReference type="ARBA" id="ARBA00022848"/>
    </source>
</evidence>
<dbReference type="FunFam" id="1.10.630.10:FF:000042">
    <property type="entry name" value="Cytochrome P450"/>
    <property type="match status" value="1"/>
</dbReference>
<dbReference type="OMA" id="HYANIYY"/>
<dbReference type="PRINTS" id="PR00463">
    <property type="entry name" value="EP450I"/>
</dbReference>
<evidence type="ECO:0000256" key="9">
    <source>
        <dbReference type="ARBA" id="ARBA00023002"/>
    </source>
</evidence>
<dbReference type="GO" id="GO:0004497">
    <property type="term" value="F:monooxygenase activity"/>
    <property type="evidence" value="ECO:0007669"/>
    <property type="project" value="UniProtKB-KW"/>
</dbReference>
<organism evidence="15 16">
    <name type="scientific">Zootermopsis nevadensis</name>
    <name type="common">Dampwood termite</name>
    <dbReference type="NCBI Taxonomy" id="136037"/>
    <lineage>
        <taxon>Eukaryota</taxon>
        <taxon>Metazoa</taxon>
        <taxon>Ecdysozoa</taxon>
        <taxon>Arthropoda</taxon>
        <taxon>Hexapoda</taxon>
        <taxon>Insecta</taxon>
        <taxon>Pterygota</taxon>
        <taxon>Neoptera</taxon>
        <taxon>Polyneoptera</taxon>
        <taxon>Dictyoptera</taxon>
        <taxon>Blattodea</taxon>
        <taxon>Blattoidea</taxon>
        <taxon>Termitoidae</taxon>
        <taxon>Termopsidae</taxon>
        <taxon>Zootermopsis</taxon>
    </lineage>
</organism>
<dbReference type="STRING" id="136037.A0A067R372"/>
<evidence type="ECO:0000256" key="5">
    <source>
        <dbReference type="ARBA" id="ARBA00022617"/>
    </source>
</evidence>
<dbReference type="InterPro" id="IPR002401">
    <property type="entry name" value="Cyt_P450_E_grp-I"/>
</dbReference>
<dbReference type="InterPro" id="IPR036396">
    <property type="entry name" value="Cyt_P450_sf"/>
</dbReference>
<keyword evidence="14" id="KW-0812">Transmembrane</keyword>
<dbReference type="Pfam" id="PF00067">
    <property type="entry name" value="p450"/>
    <property type="match status" value="2"/>
</dbReference>
<dbReference type="GO" id="GO:0016705">
    <property type="term" value="F:oxidoreductase activity, acting on paired donors, with incorporation or reduction of molecular oxygen"/>
    <property type="evidence" value="ECO:0007669"/>
    <property type="project" value="InterPro"/>
</dbReference>
<keyword evidence="9" id="KW-0560">Oxidoreductase</keyword>
<evidence type="ECO:0000256" key="12">
    <source>
        <dbReference type="ARBA" id="ARBA00023136"/>
    </source>
</evidence>
<comment type="subcellular location">
    <subcellularLocation>
        <location evidence="3">Endoplasmic reticulum membrane</location>
        <topology evidence="3">Peripheral membrane protein</topology>
    </subcellularLocation>
    <subcellularLocation>
        <location evidence="2">Microsome membrane</location>
        <topology evidence="2">Peripheral membrane protein</topology>
    </subcellularLocation>
</comment>
<feature type="transmembrane region" description="Helical" evidence="14">
    <location>
        <begin position="453"/>
        <end position="474"/>
    </location>
</feature>
<evidence type="ECO:0000313" key="15">
    <source>
        <dbReference type="EMBL" id="KDR16543.1"/>
    </source>
</evidence>
<evidence type="ECO:0000256" key="7">
    <source>
        <dbReference type="ARBA" id="ARBA00022824"/>
    </source>
</evidence>
<dbReference type="GO" id="GO:0005506">
    <property type="term" value="F:iron ion binding"/>
    <property type="evidence" value="ECO:0007669"/>
    <property type="project" value="InterPro"/>
</dbReference>
<evidence type="ECO:0000256" key="11">
    <source>
        <dbReference type="ARBA" id="ARBA00023033"/>
    </source>
</evidence>
<dbReference type="AlphaFoldDB" id="A0A067R372"/>
<keyword evidence="16" id="KW-1185">Reference proteome</keyword>
<feature type="non-terminal residue" evidence="15">
    <location>
        <position position="1"/>
    </location>
</feature>
<dbReference type="GO" id="GO:0005789">
    <property type="term" value="C:endoplasmic reticulum membrane"/>
    <property type="evidence" value="ECO:0007669"/>
    <property type="project" value="UniProtKB-SubCell"/>
</dbReference>
<dbReference type="InterPro" id="IPR050476">
    <property type="entry name" value="Insect_CytP450_Detox"/>
</dbReference>
<dbReference type="SUPFAM" id="SSF48264">
    <property type="entry name" value="Cytochrome P450"/>
    <property type="match status" value="2"/>
</dbReference>
<evidence type="ECO:0000256" key="4">
    <source>
        <dbReference type="ARBA" id="ARBA00010617"/>
    </source>
</evidence>
<keyword evidence="14" id="KW-1133">Transmembrane helix</keyword>
<dbReference type="InterPro" id="IPR001128">
    <property type="entry name" value="Cyt_P450"/>
</dbReference>
<keyword evidence="12 14" id="KW-0472">Membrane</keyword>
<name>A0A067R372_ZOONE</name>
<dbReference type="Proteomes" id="UP000027135">
    <property type="component" value="Unassembled WGS sequence"/>
</dbReference>
<evidence type="ECO:0000256" key="14">
    <source>
        <dbReference type="SAM" id="Phobius"/>
    </source>
</evidence>
<evidence type="ECO:0000256" key="2">
    <source>
        <dbReference type="ARBA" id="ARBA00004174"/>
    </source>
</evidence>
<reference evidence="15 16" key="1">
    <citation type="journal article" date="2014" name="Nat. Commun.">
        <title>Molecular traces of alternative social organization in a termite genome.</title>
        <authorList>
            <person name="Terrapon N."/>
            <person name="Li C."/>
            <person name="Robertson H.M."/>
            <person name="Ji L."/>
            <person name="Meng X."/>
            <person name="Booth W."/>
            <person name="Chen Z."/>
            <person name="Childers C.P."/>
            <person name="Glastad K.M."/>
            <person name="Gokhale K."/>
            <person name="Gowin J."/>
            <person name="Gronenberg W."/>
            <person name="Hermansen R.A."/>
            <person name="Hu H."/>
            <person name="Hunt B.G."/>
            <person name="Huylmans A.K."/>
            <person name="Khalil S.M."/>
            <person name="Mitchell R.D."/>
            <person name="Munoz-Torres M.C."/>
            <person name="Mustard J.A."/>
            <person name="Pan H."/>
            <person name="Reese J.T."/>
            <person name="Scharf M.E."/>
            <person name="Sun F."/>
            <person name="Vogel H."/>
            <person name="Xiao J."/>
            <person name="Yang W."/>
            <person name="Yang Z."/>
            <person name="Yang Z."/>
            <person name="Zhou J."/>
            <person name="Zhu J."/>
            <person name="Brent C.S."/>
            <person name="Elsik C.G."/>
            <person name="Goodisman M.A."/>
            <person name="Liberles D.A."/>
            <person name="Roe R.M."/>
            <person name="Vargo E.L."/>
            <person name="Vilcinskas A."/>
            <person name="Wang J."/>
            <person name="Bornberg-Bauer E."/>
            <person name="Korb J."/>
            <person name="Zhang G."/>
            <person name="Liebig J."/>
        </authorList>
    </citation>
    <scope>NUCLEOTIDE SEQUENCE [LARGE SCALE GENOMIC DNA]</scope>
    <source>
        <tissue evidence="15">Whole organism</tissue>
    </source>
</reference>
<gene>
    <name evidence="15" type="ORF">L798_09523</name>
</gene>
<dbReference type="eggNOG" id="KOG0158">
    <property type="taxonomic scope" value="Eukaryota"/>
</dbReference>
<evidence type="ECO:0000256" key="3">
    <source>
        <dbReference type="ARBA" id="ARBA00004406"/>
    </source>
</evidence>
<dbReference type="PRINTS" id="PR00385">
    <property type="entry name" value="P450"/>
</dbReference>
<dbReference type="InParanoid" id="A0A067R372"/>
<evidence type="ECO:0000256" key="6">
    <source>
        <dbReference type="ARBA" id="ARBA00022723"/>
    </source>
</evidence>
<keyword evidence="10 13" id="KW-0408">Iron</keyword>
<dbReference type="PANTHER" id="PTHR24292">
    <property type="entry name" value="CYTOCHROME P450"/>
    <property type="match status" value="1"/>
</dbReference>
<dbReference type="PANTHER" id="PTHR24292:SF45">
    <property type="entry name" value="CYTOCHROME P450 6G1-RELATED"/>
    <property type="match status" value="1"/>
</dbReference>
<dbReference type="PROSITE" id="PS00086">
    <property type="entry name" value="CYTOCHROME_P450"/>
    <property type="match status" value="1"/>
</dbReference>
<dbReference type="GO" id="GO:0020037">
    <property type="term" value="F:heme binding"/>
    <property type="evidence" value="ECO:0007669"/>
    <property type="project" value="InterPro"/>
</dbReference>
<dbReference type="EMBL" id="KK852786">
    <property type="protein sequence ID" value="KDR16543.1"/>
    <property type="molecule type" value="Genomic_DNA"/>
</dbReference>
<feature type="binding site" description="axial binding residue" evidence="13">
    <location>
        <position position="413"/>
    </location>
    <ligand>
        <name>heme</name>
        <dbReference type="ChEBI" id="CHEBI:30413"/>
    </ligand>
    <ligandPart>
        <name>Fe</name>
        <dbReference type="ChEBI" id="CHEBI:18248"/>
    </ligandPart>
</feature>
<proteinExistence type="inferred from homology"/>
<comment type="cofactor">
    <cofactor evidence="1 13">
        <name>heme</name>
        <dbReference type="ChEBI" id="CHEBI:30413"/>
    </cofactor>
</comment>
<evidence type="ECO:0000256" key="13">
    <source>
        <dbReference type="PIRSR" id="PIRSR602401-1"/>
    </source>
</evidence>
<evidence type="ECO:0000256" key="10">
    <source>
        <dbReference type="ARBA" id="ARBA00023004"/>
    </source>
</evidence>
<dbReference type="InterPro" id="IPR017972">
    <property type="entry name" value="Cyt_P450_CS"/>
</dbReference>
<evidence type="ECO:0000256" key="1">
    <source>
        <dbReference type="ARBA" id="ARBA00001971"/>
    </source>
</evidence>
<keyword evidence="11" id="KW-0503">Monooxygenase</keyword>
<sequence length="718" mass="82695">FLKENIGKALQRIYSEHSDKPYVGIFAFDEPSLLIRDLDMVKNILVKDAQNFLDRSITVDEDVEPLLGKTMFVTKGQRWRRIRVKLTPVFTTAKIKMMLYLVELCGKDLVKYLDKVTADGTPVDVKETMARFTTDVIASCAFGINSNSLKNPDAEFRRHLRNALDFTFIKGLAGLTAFFAPNLKRSLKLKFVDDYTTNYIRNTIWNTVDYREKNEVIRNDFLDSMIEMRNKWKRSVQEDKTPAKSQENDSHFEIDGDEFVAQAFLFLAAGLETSATVLSFALYELALHSEIQQRLRAEMTQVLDKHHGELTYDGIREMSYLDMVVRETLRKYPVLPFLDRRCARDYELPSPSGKETIILPAGTAVYISVVGIQNDPKYFPEGEKFLPERFTEENIKSRPSYTYLPFGEGLRMCMGMRFGLMQVKTGLIHIFSAYEVAPCEETPVPISYDSKSLLITLALFTILCGLFIYLYFYFTRNFNFWKELGVSYVKPLPFVGNLKEVMFLKENVGKTFQRIYNEHSDKPFVGIFAFDQPSLLIRDLDLVKNILVKDAQYFIDRVITVDENVESLCANTLFSMKGKRWRKVRVNLTPAFTSAKMRMMFKLVELCGKDLVKYLDIVTADGCPVDARETMAKFTTDVIASCAFGINSNSLKNPDAEFRRYMRNILDFSIRKGLAALTALFAPNLKRILKLKFVDDDTTNYIRKAVWQTVDYRSGKYV</sequence>
<accession>A0A067R372</accession>
<keyword evidence="8" id="KW-0492">Microsome</keyword>
<dbReference type="Gene3D" id="1.10.630.10">
    <property type="entry name" value="Cytochrome P450"/>
    <property type="match status" value="2"/>
</dbReference>
<protein>
    <submittedName>
        <fullName evidence="15">Cytochrome P450 6j1</fullName>
    </submittedName>
</protein>
<keyword evidence="7" id="KW-0256">Endoplasmic reticulum</keyword>
<dbReference type="CDD" id="cd11056">
    <property type="entry name" value="CYP6-like"/>
    <property type="match status" value="1"/>
</dbReference>
<evidence type="ECO:0000313" key="16">
    <source>
        <dbReference type="Proteomes" id="UP000027135"/>
    </source>
</evidence>
<keyword evidence="6 13" id="KW-0479">Metal-binding</keyword>
<keyword evidence="5 13" id="KW-0349">Heme</keyword>
<comment type="similarity">
    <text evidence="4">Belongs to the cytochrome P450 family.</text>
</comment>